<proteinExistence type="predicted"/>
<dbReference type="EMBL" id="ML975264">
    <property type="protein sequence ID" value="KAF1837236.1"/>
    <property type="molecule type" value="Genomic_DNA"/>
</dbReference>
<sequence length="297" mass="33718">MNPYVANPNNIPPTDRYADEPQYGRYLPHPTDFTPAAQHIHSSTPASLTYWSTVLNQCTPSNRIYENQDGGRDVFALGSVIIKSSHLKPTLQGRRSHRDYSFADANEVQAIGLAKKVLDGTEVPTVYFAAKINDRDVLVQERIPGVGLNIAWQYISQSQKQSFKHQVRDILQHLHTTIPPPAEFTRRSYVVPDPDPVSHRGIQERERNILFATDNNTDPDLGFMHKDVSLSNCIVDHDRIVGLIDWEMAGFFGWETAAKVHAQIRTPQRENFASLHLPEEMLADILFWDDLYDVDGM</sequence>
<keyword evidence="4" id="KW-1185">Reference proteome</keyword>
<dbReference type="InterPro" id="IPR051678">
    <property type="entry name" value="AGP_Transferase"/>
</dbReference>
<dbReference type="Proteomes" id="UP000800040">
    <property type="component" value="Unassembled WGS sequence"/>
</dbReference>
<evidence type="ECO:0000313" key="3">
    <source>
        <dbReference type="EMBL" id="KAF1837236.1"/>
    </source>
</evidence>
<dbReference type="PANTHER" id="PTHR21310:SF40">
    <property type="entry name" value="AMINOGLYCOSIDE PHOSPHOTRANSFERASE DOMAIN-CONTAINING PROTEIN-RELATED"/>
    <property type="match status" value="1"/>
</dbReference>
<dbReference type="SUPFAM" id="SSF56112">
    <property type="entry name" value="Protein kinase-like (PK-like)"/>
    <property type="match status" value="1"/>
</dbReference>
<dbReference type="OrthoDB" id="8300194at2759"/>
<dbReference type="Gene3D" id="3.90.1200.10">
    <property type="match status" value="1"/>
</dbReference>
<reference evidence="3" key="1">
    <citation type="submission" date="2020-01" db="EMBL/GenBank/DDBJ databases">
        <authorList>
            <consortium name="DOE Joint Genome Institute"/>
            <person name="Haridas S."/>
            <person name="Albert R."/>
            <person name="Binder M."/>
            <person name="Bloem J."/>
            <person name="Labutti K."/>
            <person name="Salamov A."/>
            <person name="Andreopoulos B."/>
            <person name="Baker S.E."/>
            <person name="Barry K."/>
            <person name="Bills G."/>
            <person name="Bluhm B.H."/>
            <person name="Cannon C."/>
            <person name="Castanera R."/>
            <person name="Culley D.E."/>
            <person name="Daum C."/>
            <person name="Ezra D."/>
            <person name="Gonzalez J.B."/>
            <person name="Henrissat B."/>
            <person name="Kuo A."/>
            <person name="Liang C."/>
            <person name="Lipzen A."/>
            <person name="Lutzoni F."/>
            <person name="Magnuson J."/>
            <person name="Mondo S."/>
            <person name="Nolan M."/>
            <person name="Ohm R."/>
            <person name="Pangilinan J."/>
            <person name="Park H.-J."/>
            <person name="Ramirez L."/>
            <person name="Alfaro M."/>
            <person name="Sun H."/>
            <person name="Tritt A."/>
            <person name="Yoshinaga Y."/>
            <person name="Zwiers L.-H."/>
            <person name="Turgeon B.G."/>
            <person name="Goodwin S.B."/>
            <person name="Spatafora J.W."/>
            <person name="Crous P.W."/>
            <person name="Grigoriev I.V."/>
        </authorList>
    </citation>
    <scope>NUCLEOTIDE SEQUENCE</scope>
    <source>
        <strain evidence="3">P77</strain>
    </source>
</reference>
<evidence type="ECO:0000259" key="2">
    <source>
        <dbReference type="Pfam" id="PF01636"/>
    </source>
</evidence>
<dbReference type="Pfam" id="PF01636">
    <property type="entry name" value="APH"/>
    <property type="match status" value="1"/>
</dbReference>
<dbReference type="InterPro" id="IPR002575">
    <property type="entry name" value="Aminoglycoside_PTrfase"/>
</dbReference>
<gene>
    <name evidence="3" type="ORF">BDW02DRAFT_519448</name>
</gene>
<evidence type="ECO:0000313" key="4">
    <source>
        <dbReference type="Proteomes" id="UP000800040"/>
    </source>
</evidence>
<feature type="domain" description="Aminoglycoside phosphotransferase" evidence="2">
    <location>
        <begin position="131"/>
        <end position="250"/>
    </location>
</feature>
<dbReference type="InterPro" id="IPR011009">
    <property type="entry name" value="Kinase-like_dom_sf"/>
</dbReference>
<protein>
    <recommendedName>
        <fullName evidence="2">Aminoglycoside phosphotransferase domain-containing protein</fullName>
    </recommendedName>
</protein>
<evidence type="ECO:0000256" key="1">
    <source>
        <dbReference type="SAM" id="MobiDB-lite"/>
    </source>
</evidence>
<name>A0A6A5KQ63_9PLEO</name>
<feature type="region of interest" description="Disordered" evidence="1">
    <location>
        <begin position="1"/>
        <end position="24"/>
    </location>
</feature>
<dbReference type="AlphaFoldDB" id="A0A6A5KQ63"/>
<organism evidence="3 4">
    <name type="scientific">Decorospora gaudefroyi</name>
    <dbReference type="NCBI Taxonomy" id="184978"/>
    <lineage>
        <taxon>Eukaryota</taxon>
        <taxon>Fungi</taxon>
        <taxon>Dikarya</taxon>
        <taxon>Ascomycota</taxon>
        <taxon>Pezizomycotina</taxon>
        <taxon>Dothideomycetes</taxon>
        <taxon>Pleosporomycetidae</taxon>
        <taxon>Pleosporales</taxon>
        <taxon>Pleosporineae</taxon>
        <taxon>Pleosporaceae</taxon>
        <taxon>Decorospora</taxon>
    </lineage>
</organism>
<dbReference type="PANTHER" id="PTHR21310">
    <property type="entry name" value="AMINOGLYCOSIDE PHOSPHOTRANSFERASE-RELATED-RELATED"/>
    <property type="match status" value="1"/>
</dbReference>
<accession>A0A6A5KQ63</accession>